<organism evidence="2 3">
    <name type="scientific">Candidatus Paracaedimonas acanthamoebae</name>
    <dbReference type="NCBI Taxonomy" id="244581"/>
    <lineage>
        <taxon>Bacteria</taxon>
        <taxon>Pseudomonadati</taxon>
        <taxon>Pseudomonadota</taxon>
        <taxon>Alphaproteobacteria</taxon>
        <taxon>Holosporales</taxon>
        <taxon>Caedimonadaceae</taxon>
        <taxon>Candidatus Paracaedimonas</taxon>
    </lineage>
</organism>
<dbReference type="CDD" id="cd18682">
    <property type="entry name" value="PIN_VapC-like"/>
    <property type="match status" value="1"/>
</dbReference>
<dbReference type="InterPro" id="IPR029060">
    <property type="entry name" value="PIN-like_dom_sf"/>
</dbReference>
<evidence type="ECO:0000313" key="2">
    <source>
        <dbReference type="EMBL" id="MBN9412296.1"/>
    </source>
</evidence>
<dbReference type="SUPFAM" id="SSF88723">
    <property type="entry name" value="PIN domain-like"/>
    <property type="match status" value="1"/>
</dbReference>
<dbReference type="Gene3D" id="3.40.50.1010">
    <property type="entry name" value="5'-nuclease"/>
    <property type="match status" value="1"/>
</dbReference>
<dbReference type="AlphaFoldDB" id="A0A8J7TU22"/>
<reference evidence="2" key="1">
    <citation type="submission" date="2021-02" db="EMBL/GenBank/DDBJ databases">
        <title>Thiocyanate and organic carbon inputs drive convergent selection for specific autotrophic Afipia and Thiobacillus strains within complex microbiomes.</title>
        <authorList>
            <person name="Huddy R.J."/>
            <person name="Sachdeva R."/>
            <person name="Kadzinga F."/>
            <person name="Kantor R.S."/>
            <person name="Harrison S.T.L."/>
            <person name="Banfield J.F."/>
        </authorList>
    </citation>
    <scope>NUCLEOTIDE SEQUENCE</scope>
    <source>
        <strain evidence="2">SCN18_10_11_15_R4_P_38_20</strain>
    </source>
</reference>
<evidence type="ECO:0000259" key="1">
    <source>
        <dbReference type="Pfam" id="PF01850"/>
    </source>
</evidence>
<evidence type="ECO:0000313" key="3">
    <source>
        <dbReference type="Proteomes" id="UP000664414"/>
    </source>
</evidence>
<feature type="domain" description="PIN" evidence="1">
    <location>
        <begin position="5"/>
        <end position="115"/>
    </location>
</feature>
<accession>A0A8J7TU22</accession>
<proteinExistence type="predicted"/>
<protein>
    <submittedName>
        <fullName evidence="2">Type II toxin-antitoxin system VapC family toxin</fullName>
    </submittedName>
</protein>
<dbReference type="Pfam" id="PF01850">
    <property type="entry name" value="PIN"/>
    <property type="match status" value="1"/>
</dbReference>
<sequence>MNNNVILDSSALLALLKNEPGSDIVESLLGNIIMSSINVTEVATVLLDSEMTLQECQDTVLPFISNIKPYDEVLAFLTADLRKQTKAYGLSLGDRACIALGQKMQLPIYTADKIWGELQLENVKIKLIR</sequence>
<dbReference type="InterPro" id="IPR002716">
    <property type="entry name" value="PIN_dom"/>
</dbReference>
<dbReference type="Proteomes" id="UP000664414">
    <property type="component" value="Unassembled WGS sequence"/>
</dbReference>
<dbReference type="EMBL" id="JAFKGL010000001">
    <property type="protein sequence ID" value="MBN9412296.1"/>
    <property type="molecule type" value="Genomic_DNA"/>
</dbReference>
<name>A0A8J7TU22_9PROT</name>
<gene>
    <name evidence="2" type="ORF">J0H12_00005</name>
</gene>
<comment type="caution">
    <text evidence="2">The sequence shown here is derived from an EMBL/GenBank/DDBJ whole genome shotgun (WGS) entry which is preliminary data.</text>
</comment>